<organism evidence="1 2">
    <name type="scientific">Vibrio phage Ceto</name>
    <dbReference type="NCBI Taxonomy" id="2570300"/>
    <lineage>
        <taxon>Viruses</taxon>
        <taxon>Duplodnaviria</taxon>
        <taxon>Heunggongvirae</taxon>
        <taxon>Uroviricota</taxon>
        <taxon>Caudoviricetes</taxon>
        <taxon>Demerecviridae</taxon>
        <taxon>Ermolyevavirinae</taxon>
        <taxon>Cetovirus</taxon>
        <taxon>Cetovirus ceto</taxon>
    </lineage>
</organism>
<dbReference type="InterPro" id="IPR054052">
    <property type="entry name" value="Y16Q-like"/>
</dbReference>
<evidence type="ECO:0000313" key="1">
    <source>
        <dbReference type="EMBL" id="AUG85100.1"/>
    </source>
</evidence>
<reference evidence="1 2" key="1">
    <citation type="submission" date="2017-12" db="EMBL/GenBank/DDBJ databases">
        <authorList>
            <person name="Lestochi C.V."/>
            <person name="Miller K.C."/>
            <person name="Miller J.S."/>
            <person name="Stanton M.L."/>
            <person name="Broussard G.W."/>
        </authorList>
    </citation>
    <scope>NUCLEOTIDE SEQUENCE [LARGE SCALE GENOMIC DNA]</scope>
</reference>
<dbReference type="Proteomes" id="UP000240819">
    <property type="component" value="Segment"/>
</dbReference>
<name>A0A2H5BGL1_9CAUD</name>
<keyword evidence="2" id="KW-1185">Reference proteome</keyword>
<evidence type="ECO:0000313" key="2">
    <source>
        <dbReference type="Proteomes" id="UP000240819"/>
    </source>
</evidence>
<proteinExistence type="predicted"/>
<sequence length="75" mass="8951">MGELPEWFERLLEEQRSLKEKIDKLQANLCAPADVPRGHLESYRLRTLLLTEQLSHMRAYENLLNIRINLYREGK</sequence>
<dbReference type="Pfam" id="PF21825">
    <property type="entry name" value="crAss001_48"/>
    <property type="match status" value="1"/>
</dbReference>
<dbReference type="EMBL" id="MG649966">
    <property type="protein sequence ID" value="AUG85100.1"/>
    <property type="molecule type" value="Genomic_DNA"/>
</dbReference>
<protein>
    <submittedName>
        <fullName evidence="1">Uncharacterized protein</fullName>
    </submittedName>
</protein>
<gene>
    <name evidence="1" type="ORF">CETO_93</name>
</gene>
<accession>A0A2H5BGL1</accession>